<protein>
    <submittedName>
        <fullName evidence="2">Uncharacterized protein</fullName>
    </submittedName>
</protein>
<evidence type="ECO:0000313" key="2">
    <source>
        <dbReference type="EMBL" id="QQM47438.1"/>
    </source>
</evidence>
<evidence type="ECO:0000313" key="3">
    <source>
        <dbReference type="Proteomes" id="UP000595636"/>
    </source>
</evidence>
<accession>A0A7T7L6P5</accession>
<feature type="region of interest" description="Disordered" evidence="1">
    <location>
        <begin position="84"/>
        <end position="104"/>
    </location>
</feature>
<organism evidence="2 3">
    <name type="scientific">Streptomyces liliifuscus</name>
    <dbReference type="NCBI Taxonomy" id="2797636"/>
    <lineage>
        <taxon>Bacteria</taxon>
        <taxon>Bacillati</taxon>
        <taxon>Actinomycetota</taxon>
        <taxon>Actinomycetes</taxon>
        <taxon>Kitasatosporales</taxon>
        <taxon>Streptomycetaceae</taxon>
        <taxon>Streptomyces</taxon>
    </lineage>
</organism>
<dbReference type="EMBL" id="CP066832">
    <property type="protein sequence ID" value="QQM47438.1"/>
    <property type="molecule type" value="Genomic_DNA"/>
</dbReference>
<evidence type="ECO:0000256" key="1">
    <source>
        <dbReference type="SAM" id="MobiDB-lite"/>
    </source>
</evidence>
<name>A0A7T7L6P5_9ACTN</name>
<sequence>MNPNHAYATARQLIDPDANYAVHIRTDNGWTKPTDPNHRELPGLDVLMAARRVLRAQPVGHVQSTSPDTLDIRTGNGRLWLRFTTASSSRGQAPGDPAPGDRFG</sequence>
<dbReference type="Proteomes" id="UP000595636">
    <property type="component" value="Plasmid unnamed1"/>
</dbReference>
<dbReference type="KEGG" id="slf:JEQ17_48600"/>
<dbReference type="RefSeq" id="WP_200402209.1">
    <property type="nucleotide sequence ID" value="NZ_CP066832.1"/>
</dbReference>
<reference evidence="2 3" key="1">
    <citation type="submission" date="2020-12" db="EMBL/GenBank/DDBJ databases">
        <title>A novel species.</title>
        <authorList>
            <person name="Li K."/>
        </authorList>
    </citation>
    <scope>NUCLEOTIDE SEQUENCE [LARGE SCALE GENOMIC DNA]</scope>
    <source>
        <strain evidence="2 3">ZYC-3</strain>
        <plasmid evidence="2 3">unnamed1</plasmid>
    </source>
</reference>
<gene>
    <name evidence="2" type="ORF">JEQ17_48600</name>
</gene>
<keyword evidence="3" id="KW-1185">Reference proteome</keyword>
<keyword evidence="2" id="KW-0614">Plasmid</keyword>
<geneLocation type="plasmid" evidence="2 3">
    <name>unnamed1</name>
</geneLocation>
<proteinExistence type="predicted"/>
<dbReference type="AlphaFoldDB" id="A0A7T7L6P5"/>